<feature type="compositionally biased region" description="Low complexity" evidence="1">
    <location>
        <begin position="88"/>
        <end position="112"/>
    </location>
</feature>
<organism evidence="2 3">
    <name type="scientific">Volvox africanus</name>
    <dbReference type="NCBI Taxonomy" id="51714"/>
    <lineage>
        <taxon>Eukaryota</taxon>
        <taxon>Viridiplantae</taxon>
        <taxon>Chlorophyta</taxon>
        <taxon>core chlorophytes</taxon>
        <taxon>Chlorophyceae</taxon>
        <taxon>CS clade</taxon>
        <taxon>Chlamydomonadales</taxon>
        <taxon>Volvocaceae</taxon>
        <taxon>Volvox</taxon>
    </lineage>
</organism>
<keyword evidence="3" id="KW-1185">Reference proteome</keyword>
<sequence length="164" mass="17184">MDPAEKAWLTAPLPNPTLRAGKPKQRRQRDDDNDDMGAGGGRKKQRRESGGRARGRGASTGRRGMHQAASNRRRTGGDAEEEDDFTEGDAASGDTSASSGDMAPSSGVSSGTGSSGGNAHQPVLRSSRRGTRGALLPVTARTKQAVCDKQGRSSRRPRGSRGGR</sequence>
<protein>
    <submittedName>
        <fullName evidence="2">Uncharacterized protein</fullName>
    </submittedName>
</protein>
<name>A0ABQ5SDX8_9CHLO</name>
<evidence type="ECO:0000256" key="1">
    <source>
        <dbReference type="SAM" id="MobiDB-lite"/>
    </source>
</evidence>
<dbReference type="EMBL" id="BSDZ01000078">
    <property type="protein sequence ID" value="GLI67537.1"/>
    <property type="molecule type" value="Genomic_DNA"/>
</dbReference>
<feature type="compositionally biased region" description="Basic residues" evidence="1">
    <location>
        <begin position="152"/>
        <end position="164"/>
    </location>
</feature>
<gene>
    <name evidence="2" type="ORF">VaNZ11_011725</name>
</gene>
<reference evidence="2 3" key="1">
    <citation type="journal article" date="2023" name="IScience">
        <title>Expanded male sex-determining region conserved during the evolution of homothallism in the green alga Volvox.</title>
        <authorList>
            <person name="Yamamoto K."/>
            <person name="Matsuzaki R."/>
            <person name="Mahakham W."/>
            <person name="Heman W."/>
            <person name="Sekimoto H."/>
            <person name="Kawachi M."/>
            <person name="Minakuchi Y."/>
            <person name="Toyoda A."/>
            <person name="Nozaki H."/>
        </authorList>
    </citation>
    <scope>NUCLEOTIDE SEQUENCE [LARGE SCALE GENOMIC DNA]</scope>
    <source>
        <strain evidence="2 3">NIES-4468</strain>
    </source>
</reference>
<accession>A0ABQ5SDX8</accession>
<proteinExistence type="predicted"/>
<evidence type="ECO:0000313" key="3">
    <source>
        <dbReference type="Proteomes" id="UP001165090"/>
    </source>
</evidence>
<evidence type="ECO:0000313" key="2">
    <source>
        <dbReference type="EMBL" id="GLI67537.1"/>
    </source>
</evidence>
<feature type="compositionally biased region" description="Acidic residues" evidence="1">
    <location>
        <begin position="78"/>
        <end position="87"/>
    </location>
</feature>
<comment type="caution">
    <text evidence="2">The sequence shown here is derived from an EMBL/GenBank/DDBJ whole genome shotgun (WGS) entry which is preliminary data.</text>
</comment>
<dbReference type="Proteomes" id="UP001165090">
    <property type="component" value="Unassembled WGS sequence"/>
</dbReference>
<feature type="region of interest" description="Disordered" evidence="1">
    <location>
        <begin position="1"/>
        <end position="164"/>
    </location>
</feature>